<keyword evidence="5" id="KW-0675">Receptor</keyword>
<feature type="compositionally biased region" description="Low complexity" evidence="7">
    <location>
        <begin position="509"/>
        <end position="519"/>
    </location>
</feature>
<dbReference type="InterPro" id="IPR008271">
    <property type="entry name" value="Ser/Thr_kinase_AS"/>
</dbReference>
<dbReference type="InterPro" id="IPR011009">
    <property type="entry name" value="Kinase-like_dom_sf"/>
</dbReference>
<dbReference type="PROSITE" id="PS00108">
    <property type="entry name" value="PROTEIN_KINASE_ST"/>
    <property type="match status" value="1"/>
</dbReference>
<evidence type="ECO:0000259" key="8">
    <source>
        <dbReference type="PROSITE" id="PS50011"/>
    </source>
</evidence>
<dbReference type="Gene3D" id="1.10.510.10">
    <property type="entry name" value="Transferase(Phosphotransferase) domain 1"/>
    <property type="match status" value="1"/>
</dbReference>
<dbReference type="Proteomes" id="UP001244341">
    <property type="component" value="Chromosome 11b"/>
</dbReference>
<feature type="binding site" evidence="6">
    <location>
        <position position="651"/>
    </location>
    <ligand>
        <name>ATP</name>
        <dbReference type="ChEBI" id="CHEBI:30616"/>
    </ligand>
</feature>
<evidence type="ECO:0000256" key="3">
    <source>
        <dbReference type="ARBA" id="ARBA00022777"/>
    </source>
</evidence>
<evidence type="ECO:0000313" key="9">
    <source>
        <dbReference type="EMBL" id="WIA20147.1"/>
    </source>
</evidence>
<dbReference type="SUPFAM" id="SSF56112">
    <property type="entry name" value="Protein kinase-like (PK-like)"/>
    <property type="match status" value="1"/>
</dbReference>
<dbReference type="InterPro" id="IPR003018">
    <property type="entry name" value="GAF"/>
</dbReference>
<feature type="compositionally biased region" description="Low complexity" evidence="7">
    <location>
        <begin position="1070"/>
        <end position="1084"/>
    </location>
</feature>
<evidence type="ECO:0000256" key="4">
    <source>
        <dbReference type="ARBA" id="ARBA00022840"/>
    </source>
</evidence>
<sequence length="1159" mass="125338">MGCVPSKQAEPVERDVKPAPVVQSQQPVTDQEPQQAAAAPDGNSSIPTILPAAGSSSVAILPPWVNHTELDVSRRASSVSTGPSAATDPAANALRSNLSEVKAVLQQLTAMNPNPTIGLAEAAEMLCKHLGVALVSIVACTEGLGSYILLASYGNSAAELEKFVVMKGADWSPFLLDSHTNHIYYSVENDEQALTLPKDWDALYRTSGIKSFMAVPIGGAGEVLGLLTIAKQEPGAFNDEWWEPMLGVLAVGLLPQLRNEQVGYLCHLVRVLHSTQDYLALVALLLQGAHRLLLKTTNIKMGVRLGLLNQDHSKALIFEVDSAKMKDTDYLTTLTRESMADITITEISLENTLLLDAINKGKARFVSDCASYLQSCMKPATDIFISSQQMVASIVVLPLMYGEQNLGGLYFTLETPSNFQNIKDMLMGFVNSIVLVLLQKLEGQLHQMWDVVVQRPLAMNGTAPGTVNSMDAKEVAGLQAAGTAAAAAAAAGTALPPNPDSINAQPLNQQQQQHGDGPAGLEQALAAATAAGQGGSMVAGMGGQGGGSTLGADGAAALGAMVAAAGGGAGGSMAGGGGGDNSTGNVNKKLFVKRSCTEAMLKVLQHEIRKTHARNQKMEWVDDLVLMETIGKGGFGVVYKGSWKGSLAAIKVMYARQHERQAMKDALEMAVLTTVSHPNIIQVYNCFTDMVEDAGTTPNAMQPEGRINVRFRRLEPEEDRSLATCNIVVMEYCDKGSLRHAMKRGVFHKRLGSTSVAVDLCAIVQVLLEVAASVQHLHNMQLLHCDIKPENVLLKSNNSNPLGFTTKLSDFGLAKLLRDNYYIINRSGSGTVTHLAPELFQVGSKITTAVDTFSFGIMMWELYTGQRAYSGLGRDAIIDRVYKKQSRPAFPSGVPALYSHLARSCWETDVHLRPSFATIRQKLQEMLVAFQSGTYAGAGEAAEAVRERLQAAAGPHNSLLQHPQLEQLHQMALQQQQQLALQQQQQQLAQQQQQLAQQQQQAGMLAGSFAMPDIGGQQQLHLQQAQLRAQLLQQQQAAQAQQQQWQQQQHGQPPQQQAGDQDEGDEAEQQRQQQQPDAALPPAQQQQLMMNPEVAQHFEQMKWFYQQEYGSQLLQQQQQQQFQQQQAAQQLLLAQQQQQQQQSGAAPAQAAQPAVGSRV</sequence>
<keyword evidence="1" id="KW-0808">Transferase</keyword>
<accession>A0ABY8UIK4</accession>
<feature type="region of interest" description="Disordered" evidence="7">
    <location>
        <begin position="1"/>
        <end position="48"/>
    </location>
</feature>
<feature type="compositionally biased region" description="Polar residues" evidence="7">
    <location>
        <begin position="22"/>
        <end position="32"/>
    </location>
</feature>
<dbReference type="PROSITE" id="PS50011">
    <property type="entry name" value="PROTEIN_KINASE_DOM"/>
    <property type="match status" value="1"/>
</dbReference>
<feature type="domain" description="Protein kinase" evidence="8">
    <location>
        <begin position="624"/>
        <end position="927"/>
    </location>
</feature>
<name>A0ABY8UIK4_TETOB</name>
<dbReference type="Pfam" id="PF01590">
    <property type="entry name" value="GAF"/>
    <property type="match status" value="1"/>
</dbReference>
<feature type="region of interest" description="Disordered" evidence="7">
    <location>
        <begin position="1042"/>
        <end position="1084"/>
    </location>
</feature>
<dbReference type="SMART" id="SM00220">
    <property type="entry name" value="S_TKc"/>
    <property type="match status" value="1"/>
</dbReference>
<feature type="compositionally biased region" description="Low complexity" evidence="7">
    <location>
        <begin position="1133"/>
        <end position="1152"/>
    </location>
</feature>
<keyword evidence="4 6" id="KW-0067">ATP-binding</keyword>
<evidence type="ECO:0000256" key="7">
    <source>
        <dbReference type="SAM" id="MobiDB-lite"/>
    </source>
</evidence>
<evidence type="ECO:0000256" key="2">
    <source>
        <dbReference type="ARBA" id="ARBA00022741"/>
    </source>
</evidence>
<dbReference type="Gene3D" id="3.30.200.20">
    <property type="entry name" value="Phosphorylase Kinase, domain 1"/>
    <property type="match status" value="1"/>
</dbReference>
<evidence type="ECO:0000256" key="5">
    <source>
        <dbReference type="ARBA" id="ARBA00023170"/>
    </source>
</evidence>
<dbReference type="InterPro" id="IPR000719">
    <property type="entry name" value="Prot_kinase_dom"/>
</dbReference>
<evidence type="ECO:0000256" key="6">
    <source>
        <dbReference type="PROSITE-ProRule" id="PRU10141"/>
    </source>
</evidence>
<keyword evidence="3" id="KW-0418">Kinase</keyword>
<evidence type="ECO:0000313" key="10">
    <source>
        <dbReference type="Proteomes" id="UP001244341"/>
    </source>
</evidence>
<feature type="region of interest" description="Disordered" evidence="7">
    <location>
        <begin position="1133"/>
        <end position="1159"/>
    </location>
</feature>
<dbReference type="PANTHER" id="PTHR44329:SF214">
    <property type="entry name" value="PROTEIN KINASE DOMAIN-CONTAINING PROTEIN"/>
    <property type="match status" value="1"/>
</dbReference>
<dbReference type="PANTHER" id="PTHR44329">
    <property type="entry name" value="SERINE/THREONINE-PROTEIN KINASE TNNI3K-RELATED"/>
    <property type="match status" value="1"/>
</dbReference>
<dbReference type="InterPro" id="IPR017441">
    <property type="entry name" value="Protein_kinase_ATP_BS"/>
</dbReference>
<dbReference type="EMBL" id="CP126218">
    <property type="protein sequence ID" value="WIA20147.1"/>
    <property type="molecule type" value="Genomic_DNA"/>
</dbReference>
<feature type="region of interest" description="Disordered" evidence="7">
    <location>
        <begin position="492"/>
        <end position="519"/>
    </location>
</feature>
<gene>
    <name evidence="9" type="ORF">OEZ85_005997</name>
</gene>
<reference evidence="9 10" key="1">
    <citation type="submission" date="2023-05" db="EMBL/GenBank/DDBJ databases">
        <title>A 100% complete, gapless, phased diploid assembly of the Scenedesmus obliquus UTEX 3031 genome.</title>
        <authorList>
            <person name="Biondi T.C."/>
            <person name="Hanschen E.R."/>
            <person name="Kwon T."/>
            <person name="Eng W."/>
            <person name="Kruse C.P.S."/>
            <person name="Koehler S.I."/>
            <person name="Kunde Y."/>
            <person name="Gleasner C.D."/>
            <person name="You Mak K.T."/>
            <person name="Polle J."/>
            <person name="Hovde B.T."/>
            <person name="Starkenburg S.R."/>
        </authorList>
    </citation>
    <scope>NUCLEOTIDE SEQUENCE [LARGE SCALE GENOMIC DNA]</scope>
    <source>
        <strain evidence="9 10">DOE0152z</strain>
    </source>
</reference>
<dbReference type="SUPFAM" id="SSF55781">
    <property type="entry name" value="GAF domain-like"/>
    <property type="match status" value="1"/>
</dbReference>
<organism evidence="9 10">
    <name type="scientific">Tetradesmus obliquus</name>
    <name type="common">Green alga</name>
    <name type="synonym">Acutodesmus obliquus</name>
    <dbReference type="NCBI Taxonomy" id="3088"/>
    <lineage>
        <taxon>Eukaryota</taxon>
        <taxon>Viridiplantae</taxon>
        <taxon>Chlorophyta</taxon>
        <taxon>core chlorophytes</taxon>
        <taxon>Chlorophyceae</taxon>
        <taxon>CS clade</taxon>
        <taxon>Sphaeropleales</taxon>
        <taxon>Scenedesmaceae</taxon>
        <taxon>Tetradesmus</taxon>
    </lineage>
</organism>
<evidence type="ECO:0000256" key="1">
    <source>
        <dbReference type="ARBA" id="ARBA00022679"/>
    </source>
</evidence>
<dbReference type="Pfam" id="PF00069">
    <property type="entry name" value="Pkinase"/>
    <property type="match status" value="1"/>
</dbReference>
<keyword evidence="2 6" id="KW-0547">Nucleotide-binding</keyword>
<dbReference type="PROSITE" id="PS00107">
    <property type="entry name" value="PROTEIN_KINASE_ATP"/>
    <property type="match status" value="1"/>
</dbReference>
<dbReference type="Gene3D" id="3.30.450.40">
    <property type="match status" value="1"/>
</dbReference>
<dbReference type="InterPro" id="IPR029016">
    <property type="entry name" value="GAF-like_dom_sf"/>
</dbReference>
<dbReference type="InterPro" id="IPR051681">
    <property type="entry name" value="Ser/Thr_Kinases-Pseudokinases"/>
</dbReference>
<keyword evidence="10" id="KW-1185">Reference proteome</keyword>
<protein>
    <recommendedName>
        <fullName evidence="8">Protein kinase domain-containing protein</fullName>
    </recommendedName>
</protein>
<feature type="compositionally biased region" description="Low complexity" evidence="7">
    <location>
        <begin position="1042"/>
        <end position="1059"/>
    </location>
</feature>
<proteinExistence type="predicted"/>